<evidence type="ECO:0000313" key="2">
    <source>
        <dbReference type="EMBL" id="MBO3358939.1"/>
    </source>
</evidence>
<dbReference type="GO" id="GO:0016758">
    <property type="term" value="F:hexosyltransferase activity"/>
    <property type="evidence" value="ECO:0007669"/>
    <property type="project" value="UniProtKB-ARBA"/>
</dbReference>
<reference evidence="2" key="1">
    <citation type="submission" date="2020-12" db="EMBL/GenBank/DDBJ databases">
        <title>Comparative genomics of Clostridium perfringens reveals patterns of host-associated phylogenetic clades and virulence factors.</title>
        <authorList>
            <person name="Smith A.H."/>
            <person name="Geier R."/>
        </authorList>
    </citation>
    <scope>NUCLEOTIDE SEQUENCE</scope>
    <source>
        <strain evidence="2">CHD30677R</strain>
    </source>
</reference>
<organism evidence="2 3">
    <name type="scientific">Clostridium perfringens</name>
    <dbReference type="NCBI Taxonomy" id="1502"/>
    <lineage>
        <taxon>Bacteria</taxon>
        <taxon>Bacillati</taxon>
        <taxon>Bacillota</taxon>
        <taxon>Clostridia</taxon>
        <taxon>Eubacteriales</taxon>
        <taxon>Clostridiaceae</taxon>
        <taxon>Clostridium</taxon>
    </lineage>
</organism>
<dbReference type="PANTHER" id="PTHR22916:SF3">
    <property type="entry name" value="UDP-GLCNAC:BETAGAL BETA-1,3-N-ACETYLGLUCOSAMINYLTRANSFERASE-LIKE PROTEIN 1"/>
    <property type="match status" value="1"/>
</dbReference>
<protein>
    <submittedName>
        <fullName evidence="2">Glycosyltransferase</fullName>
    </submittedName>
</protein>
<sequence length="316" mass="37240">MRNILVSINCITYNHEKYIGEALESFMMQKTNFDFEIIVSDDFSTDNTVEVVKKFQKKYPNKIRLIEGERNIGARQNGMRAHNNSLGKYVAICEGDDYWTDCNKLQKQINYMEKNRDCSMVFHNSEKINEKTKKSEGFMINSNLKSKKILIKDFFDLEFIPTASILYKKELKDNMPSWYMDAITGDLPFNLILIANSYAYYMNDIMSVYRVGNSQSMMGKWKLRSNNLDFQINHAQGYLDILKNFNEFSNFKYDSVIKEEIKNREFEILIAKGNLREIKSEKYKENYKKMSMKSKLKTFIISVNPRLFEMLGKIRG</sequence>
<dbReference type="Pfam" id="PF00535">
    <property type="entry name" value="Glycos_transf_2"/>
    <property type="match status" value="1"/>
</dbReference>
<dbReference type="Proteomes" id="UP000668068">
    <property type="component" value="Unassembled WGS sequence"/>
</dbReference>
<dbReference type="AlphaFoldDB" id="A0AAW4IY35"/>
<gene>
    <name evidence="2" type="ORF">JJB47_09105</name>
</gene>
<evidence type="ECO:0000313" key="3">
    <source>
        <dbReference type="Proteomes" id="UP000668068"/>
    </source>
</evidence>
<dbReference type="InterPro" id="IPR029044">
    <property type="entry name" value="Nucleotide-diphossugar_trans"/>
</dbReference>
<evidence type="ECO:0000259" key="1">
    <source>
        <dbReference type="Pfam" id="PF00535"/>
    </source>
</evidence>
<dbReference type="RefSeq" id="WP_003478811.1">
    <property type="nucleotide sequence ID" value="NZ_CATNXP010000002.1"/>
</dbReference>
<dbReference type="PANTHER" id="PTHR22916">
    <property type="entry name" value="GLYCOSYLTRANSFERASE"/>
    <property type="match status" value="1"/>
</dbReference>
<dbReference type="InterPro" id="IPR001173">
    <property type="entry name" value="Glyco_trans_2-like"/>
</dbReference>
<dbReference type="EMBL" id="JAENQP010000004">
    <property type="protein sequence ID" value="MBO3358939.1"/>
    <property type="molecule type" value="Genomic_DNA"/>
</dbReference>
<proteinExistence type="predicted"/>
<dbReference type="SUPFAM" id="SSF53448">
    <property type="entry name" value="Nucleotide-diphospho-sugar transferases"/>
    <property type="match status" value="1"/>
</dbReference>
<name>A0AAW4IY35_CLOPF</name>
<dbReference type="Gene3D" id="3.90.550.10">
    <property type="entry name" value="Spore Coat Polysaccharide Biosynthesis Protein SpsA, Chain A"/>
    <property type="match status" value="1"/>
</dbReference>
<feature type="domain" description="Glycosyltransferase 2-like" evidence="1">
    <location>
        <begin position="11"/>
        <end position="170"/>
    </location>
</feature>
<comment type="caution">
    <text evidence="2">The sequence shown here is derived from an EMBL/GenBank/DDBJ whole genome shotgun (WGS) entry which is preliminary data.</text>
</comment>
<accession>A0AAW4IY35</accession>